<dbReference type="STRING" id="215243.A0A0D2DSN2"/>
<name>A0A0D2DSN2_9EURO</name>
<dbReference type="RefSeq" id="XP_016265681.1">
    <property type="nucleotide sequence ID" value="XM_016404676.1"/>
</dbReference>
<keyword evidence="4" id="KW-1185">Reference proteome</keyword>
<organism evidence="3 4">
    <name type="scientific">Exophiala oligosperma</name>
    <dbReference type="NCBI Taxonomy" id="215243"/>
    <lineage>
        <taxon>Eukaryota</taxon>
        <taxon>Fungi</taxon>
        <taxon>Dikarya</taxon>
        <taxon>Ascomycota</taxon>
        <taxon>Pezizomycotina</taxon>
        <taxon>Eurotiomycetes</taxon>
        <taxon>Chaetothyriomycetidae</taxon>
        <taxon>Chaetothyriales</taxon>
        <taxon>Herpotrichiellaceae</taxon>
        <taxon>Exophiala</taxon>
    </lineage>
</organism>
<evidence type="ECO:0000256" key="2">
    <source>
        <dbReference type="SAM" id="MobiDB-lite"/>
    </source>
</evidence>
<feature type="compositionally biased region" description="Polar residues" evidence="2">
    <location>
        <begin position="14"/>
        <end position="32"/>
    </location>
</feature>
<accession>A0A0D2DSN2</accession>
<dbReference type="OrthoDB" id="4161285at2759"/>
<protein>
    <submittedName>
        <fullName evidence="3">Uncharacterized protein</fullName>
    </submittedName>
</protein>
<dbReference type="HOGENOM" id="CLU_099910_0_0_1"/>
<proteinExistence type="predicted"/>
<keyword evidence="1" id="KW-0175">Coiled coil</keyword>
<gene>
    <name evidence="3" type="ORF">PV06_03856</name>
</gene>
<dbReference type="GeneID" id="27355930"/>
<reference evidence="3 4" key="1">
    <citation type="submission" date="2015-01" db="EMBL/GenBank/DDBJ databases">
        <title>The Genome Sequence of Exophiala oligosperma CBS72588.</title>
        <authorList>
            <consortium name="The Broad Institute Genomics Platform"/>
            <person name="Cuomo C."/>
            <person name="de Hoog S."/>
            <person name="Gorbushina A."/>
            <person name="Stielow B."/>
            <person name="Teixiera M."/>
            <person name="Abouelleil A."/>
            <person name="Chapman S.B."/>
            <person name="Priest M."/>
            <person name="Young S.K."/>
            <person name="Wortman J."/>
            <person name="Nusbaum C."/>
            <person name="Birren B."/>
        </authorList>
    </citation>
    <scope>NUCLEOTIDE SEQUENCE [LARGE SCALE GENOMIC DNA]</scope>
    <source>
        <strain evidence="3 4">CBS 72588</strain>
    </source>
</reference>
<sequence>MAEPVASALPPKAQSLTSNVNVNKDLSQDRTWTSTAPTPAASSIHEADNDVVMSTSPTTATIAPAAGAGAGAEQRGPVPLDSPSRTAPIHPSVPAVKIPASAVWNLNPITLQPFTDEELVKYGYEKVRAEVYSARGVDAKGKAGVKAKEEEVARLREETANMLRQKLEEREIKLREITREMEEKEKIREVERKVFRKRLDSNLKKD</sequence>
<dbReference type="EMBL" id="KN847334">
    <property type="protein sequence ID" value="KIW45465.1"/>
    <property type="molecule type" value="Genomic_DNA"/>
</dbReference>
<dbReference type="VEuPathDB" id="FungiDB:PV06_03856"/>
<dbReference type="AlphaFoldDB" id="A0A0D2DSN2"/>
<feature type="compositionally biased region" description="Low complexity" evidence="2">
    <location>
        <begin position="57"/>
        <end position="67"/>
    </location>
</feature>
<evidence type="ECO:0000256" key="1">
    <source>
        <dbReference type="SAM" id="Coils"/>
    </source>
</evidence>
<dbReference type="Proteomes" id="UP000053342">
    <property type="component" value="Unassembled WGS sequence"/>
</dbReference>
<feature type="coiled-coil region" evidence="1">
    <location>
        <begin position="145"/>
        <end position="187"/>
    </location>
</feature>
<feature type="region of interest" description="Disordered" evidence="2">
    <location>
        <begin position="1"/>
        <end position="83"/>
    </location>
</feature>
<feature type="compositionally biased region" description="Low complexity" evidence="2">
    <location>
        <begin position="33"/>
        <end position="43"/>
    </location>
</feature>
<evidence type="ECO:0000313" key="3">
    <source>
        <dbReference type="EMBL" id="KIW45465.1"/>
    </source>
</evidence>
<evidence type="ECO:0000313" key="4">
    <source>
        <dbReference type="Proteomes" id="UP000053342"/>
    </source>
</evidence>